<dbReference type="PANTHER" id="PTHR42920">
    <property type="entry name" value="OS03G0707200 PROTEIN-RELATED"/>
    <property type="match status" value="1"/>
</dbReference>
<feature type="domain" description="EamA" evidence="8">
    <location>
        <begin position="148"/>
        <end position="278"/>
    </location>
</feature>
<comment type="subcellular location">
    <subcellularLocation>
        <location evidence="1">Cell membrane</location>
        <topology evidence="1">Multi-pass membrane protein</topology>
    </subcellularLocation>
</comment>
<organism evidence="9 10">
    <name type="scientific">Microbacterium marinilacus</name>
    <dbReference type="NCBI Taxonomy" id="415209"/>
    <lineage>
        <taxon>Bacteria</taxon>
        <taxon>Bacillati</taxon>
        <taxon>Actinomycetota</taxon>
        <taxon>Actinomycetes</taxon>
        <taxon>Micrococcales</taxon>
        <taxon>Microbacteriaceae</taxon>
        <taxon>Microbacterium</taxon>
    </lineage>
</organism>
<feature type="transmembrane region" description="Helical" evidence="7">
    <location>
        <begin position="71"/>
        <end position="90"/>
    </location>
</feature>
<proteinExistence type="inferred from homology"/>
<feature type="transmembrane region" description="Helical" evidence="7">
    <location>
        <begin position="207"/>
        <end position="225"/>
    </location>
</feature>
<dbReference type="EMBL" id="BAAAYV010000025">
    <property type="protein sequence ID" value="GAA3667870.1"/>
    <property type="molecule type" value="Genomic_DNA"/>
</dbReference>
<name>A0ABP7BTF1_9MICO</name>
<reference evidence="10" key="1">
    <citation type="journal article" date="2019" name="Int. J. Syst. Evol. Microbiol.">
        <title>The Global Catalogue of Microorganisms (GCM) 10K type strain sequencing project: providing services to taxonomists for standard genome sequencing and annotation.</title>
        <authorList>
            <consortium name="The Broad Institute Genomics Platform"/>
            <consortium name="The Broad Institute Genome Sequencing Center for Infectious Disease"/>
            <person name="Wu L."/>
            <person name="Ma J."/>
        </authorList>
    </citation>
    <scope>NUCLEOTIDE SEQUENCE [LARGE SCALE GENOMIC DNA]</scope>
    <source>
        <strain evidence="10">JCM 16546</strain>
    </source>
</reference>
<feature type="transmembrane region" description="Helical" evidence="7">
    <location>
        <begin position="96"/>
        <end position="116"/>
    </location>
</feature>
<dbReference type="InterPro" id="IPR000620">
    <property type="entry name" value="EamA_dom"/>
</dbReference>
<evidence type="ECO:0000256" key="6">
    <source>
        <dbReference type="ARBA" id="ARBA00023136"/>
    </source>
</evidence>
<feature type="transmembrane region" description="Helical" evidence="7">
    <location>
        <begin position="39"/>
        <end position="59"/>
    </location>
</feature>
<evidence type="ECO:0000256" key="7">
    <source>
        <dbReference type="SAM" id="Phobius"/>
    </source>
</evidence>
<evidence type="ECO:0000256" key="2">
    <source>
        <dbReference type="ARBA" id="ARBA00007362"/>
    </source>
</evidence>
<keyword evidence="10" id="KW-1185">Reference proteome</keyword>
<evidence type="ECO:0000313" key="9">
    <source>
        <dbReference type="EMBL" id="GAA3667870.1"/>
    </source>
</evidence>
<gene>
    <name evidence="9" type="ORF">GCM10022202_32440</name>
</gene>
<feature type="transmembrane region" description="Helical" evidence="7">
    <location>
        <begin position="237"/>
        <end position="257"/>
    </location>
</feature>
<keyword evidence="4 7" id="KW-0812">Transmembrane</keyword>
<feature type="transmembrane region" description="Helical" evidence="7">
    <location>
        <begin position="263"/>
        <end position="281"/>
    </location>
</feature>
<protein>
    <submittedName>
        <fullName evidence="9">EamA family transporter</fullName>
    </submittedName>
</protein>
<dbReference type="PROSITE" id="PS51257">
    <property type="entry name" value="PROKAR_LIPOPROTEIN"/>
    <property type="match status" value="1"/>
</dbReference>
<evidence type="ECO:0000256" key="5">
    <source>
        <dbReference type="ARBA" id="ARBA00022989"/>
    </source>
</evidence>
<comment type="caution">
    <text evidence="9">The sequence shown here is derived from an EMBL/GenBank/DDBJ whole genome shotgun (WGS) entry which is preliminary data.</text>
</comment>
<dbReference type="PANTHER" id="PTHR42920:SF5">
    <property type="entry name" value="EAMA DOMAIN-CONTAINING PROTEIN"/>
    <property type="match status" value="1"/>
</dbReference>
<dbReference type="SUPFAM" id="SSF103481">
    <property type="entry name" value="Multidrug resistance efflux transporter EmrE"/>
    <property type="match status" value="1"/>
</dbReference>
<evidence type="ECO:0000259" key="8">
    <source>
        <dbReference type="Pfam" id="PF00892"/>
    </source>
</evidence>
<evidence type="ECO:0000256" key="3">
    <source>
        <dbReference type="ARBA" id="ARBA00022475"/>
    </source>
</evidence>
<feature type="transmembrane region" description="Helical" evidence="7">
    <location>
        <begin position="123"/>
        <end position="141"/>
    </location>
</feature>
<feature type="transmembrane region" description="Helical" evidence="7">
    <location>
        <begin position="179"/>
        <end position="201"/>
    </location>
</feature>
<dbReference type="Pfam" id="PF00892">
    <property type="entry name" value="EamA"/>
    <property type="match status" value="1"/>
</dbReference>
<comment type="similarity">
    <text evidence="2">Belongs to the EamA transporter family.</text>
</comment>
<sequence>MTGRTAPLSAPGVAVGLVALGLACQEVGAAIAVMLFPHTGPLGMVMLRLVFSAVILMAIARPRLRGRTRGAWWSVARLGIALAVMNGFFYLALERLALGVTVTIEVLGPLTLSILIARTRASWVWAGTALLGVVALGGGGWERLDPVGVACALGAAVSWAFYIRGQARVGRDFPKLEGLALAMAIGALLSLPFGVVAAGPVLLRPDFLALGAAVAILSSTIPYALELVALRRLTEATFGVLMSLAPATAALAGLVLLGQALSWLEVVGLALVMVASAGAVWTSRGRPDRDPVAEPVA</sequence>
<dbReference type="Proteomes" id="UP001410795">
    <property type="component" value="Unassembled WGS sequence"/>
</dbReference>
<evidence type="ECO:0000256" key="4">
    <source>
        <dbReference type="ARBA" id="ARBA00022692"/>
    </source>
</evidence>
<evidence type="ECO:0000256" key="1">
    <source>
        <dbReference type="ARBA" id="ARBA00004651"/>
    </source>
</evidence>
<keyword evidence="5 7" id="KW-1133">Transmembrane helix</keyword>
<feature type="transmembrane region" description="Helical" evidence="7">
    <location>
        <begin position="147"/>
        <end position="167"/>
    </location>
</feature>
<evidence type="ECO:0000313" key="10">
    <source>
        <dbReference type="Proteomes" id="UP001410795"/>
    </source>
</evidence>
<dbReference type="RefSeq" id="WP_372454401.1">
    <property type="nucleotide sequence ID" value="NZ_BAAAYV010000025.1"/>
</dbReference>
<accession>A0ABP7BTF1</accession>
<keyword evidence="3" id="KW-1003">Cell membrane</keyword>
<dbReference type="InterPro" id="IPR051258">
    <property type="entry name" value="Diverse_Substrate_Transporter"/>
</dbReference>
<dbReference type="InterPro" id="IPR037185">
    <property type="entry name" value="EmrE-like"/>
</dbReference>
<keyword evidence="6 7" id="KW-0472">Membrane</keyword>